<accession>A0AAE0GYP0</accession>
<dbReference type="Gene3D" id="3.40.50.150">
    <property type="entry name" value="Vaccinia Virus protein VP39"/>
    <property type="match status" value="1"/>
</dbReference>
<dbReference type="EMBL" id="LGRX02001143">
    <property type="protein sequence ID" value="KAK3286754.1"/>
    <property type="molecule type" value="Genomic_DNA"/>
</dbReference>
<evidence type="ECO:0000313" key="1">
    <source>
        <dbReference type="EMBL" id="KAK3286754.1"/>
    </source>
</evidence>
<sequence>MLQRAGASLTLSKPPADAKALSAPCKDATKMPFISSGSVVCAHSSKQWGGLRACAIASQQKIPLQTVHSDVMDYRVVDGEQYDHVVLAFFLCCFSEEEREKVLRHVLTTLLKPGGRLTIVDHAEADTGPVARIVQDTYFFLAQAFFWVIGCHRAPHGLMQTSRELLMLGTHIVDRKHVFPFELITARKPLHGWTTRAQDLETLLMQYSQSASAIFTLRPAADQDHLLHHMMYNEAGCPVGYIAYMDKTVMFQKMWFAIDDPVCSPDYLDRLLREFVQEGTRVCGISPVFICAGAPTLRAMRNLFLDHTDDVPRSMLVQNAYHEIELDVDAFTTNINKTKSSSVKQASLCSADLARSALVGK</sequence>
<dbReference type="Proteomes" id="UP001190700">
    <property type="component" value="Unassembled WGS sequence"/>
</dbReference>
<evidence type="ECO:0000313" key="2">
    <source>
        <dbReference type="Proteomes" id="UP001190700"/>
    </source>
</evidence>
<protein>
    <submittedName>
        <fullName evidence="1">Uncharacterized protein</fullName>
    </submittedName>
</protein>
<dbReference type="SUPFAM" id="SSF53335">
    <property type="entry name" value="S-adenosyl-L-methionine-dependent methyltransferases"/>
    <property type="match status" value="1"/>
</dbReference>
<keyword evidence="2" id="KW-1185">Reference proteome</keyword>
<gene>
    <name evidence="1" type="ORF">CYMTET_5705</name>
</gene>
<proteinExistence type="predicted"/>
<dbReference type="AlphaFoldDB" id="A0AAE0GYP0"/>
<name>A0AAE0GYP0_9CHLO</name>
<reference evidence="1 2" key="1">
    <citation type="journal article" date="2015" name="Genome Biol. Evol.">
        <title>Comparative Genomics of a Bacterivorous Green Alga Reveals Evolutionary Causalities and Consequences of Phago-Mixotrophic Mode of Nutrition.</title>
        <authorList>
            <person name="Burns J.A."/>
            <person name="Paasch A."/>
            <person name="Narechania A."/>
            <person name="Kim E."/>
        </authorList>
    </citation>
    <scope>NUCLEOTIDE SEQUENCE [LARGE SCALE GENOMIC DNA]</scope>
    <source>
        <strain evidence="1 2">PLY_AMNH</strain>
    </source>
</reference>
<comment type="caution">
    <text evidence="1">The sequence shown here is derived from an EMBL/GenBank/DDBJ whole genome shotgun (WGS) entry which is preliminary data.</text>
</comment>
<organism evidence="1 2">
    <name type="scientific">Cymbomonas tetramitiformis</name>
    <dbReference type="NCBI Taxonomy" id="36881"/>
    <lineage>
        <taxon>Eukaryota</taxon>
        <taxon>Viridiplantae</taxon>
        <taxon>Chlorophyta</taxon>
        <taxon>Pyramimonadophyceae</taxon>
        <taxon>Pyramimonadales</taxon>
        <taxon>Pyramimonadaceae</taxon>
        <taxon>Cymbomonas</taxon>
    </lineage>
</organism>
<dbReference type="InterPro" id="IPR029063">
    <property type="entry name" value="SAM-dependent_MTases_sf"/>
</dbReference>